<evidence type="ECO:0000259" key="2">
    <source>
        <dbReference type="Pfam" id="PF00117"/>
    </source>
</evidence>
<feature type="domain" description="Glutamine amidotransferase" evidence="2">
    <location>
        <begin position="3"/>
        <end position="173"/>
    </location>
</feature>
<dbReference type="AlphaFoldDB" id="A0A2N8PRV6"/>
<dbReference type="InterPro" id="IPR017926">
    <property type="entry name" value="GATASE"/>
</dbReference>
<accession>A0A2N8PRV6</accession>
<dbReference type="PRINTS" id="PR00096">
    <property type="entry name" value="GATASE"/>
</dbReference>
<comment type="caution">
    <text evidence="3">The sequence shown here is derived from an EMBL/GenBank/DDBJ whole genome shotgun (WGS) entry which is preliminary data.</text>
</comment>
<dbReference type="NCBIfam" id="TIGR00566">
    <property type="entry name" value="trpG_papA"/>
    <property type="match status" value="1"/>
</dbReference>
<name>A0A2N8PRV6_ENTAV</name>
<dbReference type="Proteomes" id="UP000288388">
    <property type="component" value="Unassembled WGS sequence"/>
</dbReference>
<reference evidence="3 4" key="1">
    <citation type="submission" date="2018-12" db="EMBL/GenBank/DDBJ databases">
        <title>A novel vanA-carrying plasmid in a clinical isolate of Enterococcus avium.</title>
        <authorList>
            <person name="Bernasconi O.J."/>
            <person name="Luzzaro F."/>
            <person name="Endimiani A."/>
        </authorList>
    </citation>
    <scope>NUCLEOTIDE SEQUENCE [LARGE SCALE GENOMIC DNA]</scope>
    <source>
        <strain evidence="3 4">LC0559/18</strain>
    </source>
</reference>
<dbReference type="Pfam" id="PF00117">
    <property type="entry name" value="GATase"/>
    <property type="match status" value="1"/>
</dbReference>
<evidence type="ECO:0000313" key="3">
    <source>
        <dbReference type="EMBL" id="RVU92957.1"/>
    </source>
</evidence>
<gene>
    <name evidence="3" type="ORF">EK398_21055</name>
</gene>
<dbReference type="FunFam" id="3.40.50.880:FF:000003">
    <property type="entry name" value="Anthranilate synthase component II"/>
    <property type="match status" value="1"/>
</dbReference>
<proteinExistence type="predicted"/>
<dbReference type="GO" id="GO:0005829">
    <property type="term" value="C:cytosol"/>
    <property type="evidence" value="ECO:0007669"/>
    <property type="project" value="TreeGrafter"/>
</dbReference>
<dbReference type="GO" id="GO:0000162">
    <property type="term" value="P:L-tryptophan biosynthetic process"/>
    <property type="evidence" value="ECO:0007669"/>
    <property type="project" value="TreeGrafter"/>
</dbReference>
<dbReference type="SUPFAM" id="SSF52317">
    <property type="entry name" value="Class I glutamine amidotransferase-like"/>
    <property type="match status" value="1"/>
</dbReference>
<dbReference type="PROSITE" id="PS51273">
    <property type="entry name" value="GATASE_TYPE_1"/>
    <property type="match status" value="1"/>
</dbReference>
<keyword evidence="1" id="KW-0315">Glutamine amidotransferase</keyword>
<dbReference type="RefSeq" id="WP_102872864.1">
    <property type="nucleotide sequence ID" value="NZ_JBPFKW010000303.1"/>
</dbReference>
<evidence type="ECO:0000313" key="4">
    <source>
        <dbReference type="Proteomes" id="UP000288388"/>
    </source>
</evidence>
<dbReference type="InterPro" id="IPR029062">
    <property type="entry name" value="Class_I_gatase-like"/>
</dbReference>
<evidence type="ECO:0000256" key="1">
    <source>
        <dbReference type="ARBA" id="ARBA00022962"/>
    </source>
</evidence>
<dbReference type="PANTHER" id="PTHR43418">
    <property type="entry name" value="MULTIFUNCTIONAL TRYPTOPHAN BIOSYNTHESIS PROTEIN-RELATED"/>
    <property type="match status" value="1"/>
</dbReference>
<dbReference type="PANTHER" id="PTHR43418:SF8">
    <property type="entry name" value="SYNTHASE COMPONENT II, PUTATIVE-RELATED"/>
    <property type="match status" value="1"/>
</dbReference>
<organism evidence="3 4">
    <name type="scientific">Enterococcus avium</name>
    <name type="common">Streptococcus avium</name>
    <dbReference type="NCBI Taxonomy" id="33945"/>
    <lineage>
        <taxon>Bacteria</taxon>
        <taxon>Bacillati</taxon>
        <taxon>Bacillota</taxon>
        <taxon>Bacilli</taxon>
        <taxon>Lactobacillales</taxon>
        <taxon>Enterococcaceae</taxon>
        <taxon>Enterococcus</taxon>
    </lineage>
</organism>
<dbReference type="GO" id="GO:0004049">
    <property type="term" value="F:anthranilate synthase activity"/>
    <property type="evidence" value="ECO:0007669"/>
    <property type="project" value="TreeGrafter"/>
</dbReference>
<sequence length="176" mass="19874">MILLVDNYDSFTYNLVQLLPENVKILRNDDPELFAIAEKASAIVLSPGPGRPAEAGMIEMLIRRFYRRKPILGICLGHQAIGEVFGGKIVSAPTIMHGKQSRLQRQSERQVMRYHSLMIDPHQVPQDLEVMDEAEGCIMAIRHKRYPVFGLQFHPESIGTEDGASYLKQFLQKAGI</sequence>
<dbReference type="CDD" id="cd01743">
    <property type="entry name" value="GATase1_Anthranilate_Synthase"/>
    <property type="match status" value="1"/>
</dbReference>
<protein>
    <submittedName>
        <fullName evidence="3">Aminodeoxychorismate/anthranilate synthase component II</fullName>
    </submittedName>
</protein>
<dbReference type="PRINTS" id="PR00097">
    <property type="entry name" value="ANTSNTHASEII"/>
</dbReference>
<dbReference type="InterPro" id="IPR006221">
    <property type="entry name" value="TrpG/PapA_dom"/>
</dbReference>
<dbReference type="InterPro" id="IPR050472">
    <property type="entry name" value="Anth_synth/Amidotransfase"/>
</dbReference>
<dbReference type="EMBL" id="RYZS01000002">
    <property type="protein sequence ID" value="RVU92957.1"/>
    <property type="molecule type" value="Genomic_DNA"/>
</dbReference>
<dbReference type="PRINTS" id="PR00099">
    <property type="entry name" value="CPSGATASE"/>
</dbReference>
<dbReference type="Gene3D" id="3.40.50.880">
    <property type="match status" value="1"/>
</dbReference>